<proteinExistence type="predicted"/>
<gene>
    <name evidence="2" type="ORF">EYF80_042059</name>
</gene>
<dbReference type="AlphaFoldDB" id="A0A4Z2G3K2"/>
<dbReference type="Proteomes" id="UP000314294">
    <property type="component" value="Unassembled WGS sequence"/>
</dbReference>
<sequence length="155" mass="17659">MSPVCWLSANFELAYKEKKQIQAELRLKKASVEKEERSRWREELLGSSHLQSPPTAAPRGLADEAEQSNERQSNEQQSNEQQSNEQLQLHDAGSNSQGGQVHRVDRLGRLHMYKYSVMHAKQEVCHPIRRKALKCSSTVGEQSTNAARDLESIEF</sequence>
<feature type="region of interest" description="Disordered" evidence="1">
    <location>
        <begin position="32"/>
        <end position="105"/>
    </location>
</feature>
<feature type="compositionally biased region" description="Basic and acidic residues" evidence="1">
    <location>
        <begin position="32"/>
        <end position="44"/>
    </location>
</feature>
<feature type="compositionally biased region" description="Low complexity" evidence="1">
    <location>
        <begin position="74"/>
        <end position="86"/>
    </location>
</feature>
<reference evidence="2 3" key="1">
    <citation type="submission" date="2019-03" db="EMBL/GenBank/DDBJ databases">
        <title>First draft genome of Liparis tanakae, snailfish: a comprehensive survey of snailfish specific genes.</title>
        <authorList>
            <person name="Kim W."/>
            <person name="Song I."/>
            <person name="Jeong J.-H."/>
            <person name="Kim D."/>
            <person name="Kim S."/>
            <person name="Ryu S."/>
            <person name="Song J.Y."/>
            <person name="Lee S.K."/>
        </authorList>
    </citation>
    <scope>NUCLEOTIDE SEQUENCE [LARGE SCALE GENOMIC DNA]</scope>
    <source>
        <tissue evidence="2">Muscle</tissue>
    </source>
</reference>
<organism evidence="2 3">
    <name type="scientific">Liparis tanakae</name>
    <name type="common">Tanaka's snailfish</name>
    <dbReference type="NCBI Taxonomy" id="230148"/>
    <lineage>
        <taxon>Eukaryota</taxon>
        <taxon>Metazoa</taxon>
        <taxon>Chordata</taxon>
        <taxon>Craniata</taxon>
        <taxon>Vertebrata</taxon>
        <taxon>Euteleostomi</taxon>
        <taxon>Actinopterygii</taxon>
        <taxon>Neopterygii</taxon>
        <taxon>Teleostei</taxon>
        <taxon>Neoteleostei</taxon>
        <taxon>Acanthomorphata</taxon>
        <taxon>Eupercaria</taxon>
        <taxon>Perciformes</taxon>
        <taxon>Cottioidei</taxon>
        <taxon>Cottales</taxon>
        <taxon>Liparidae</taxon>
        <taxon>Liparis</taxon>
    </lineage>
</organism>
<dbReference type="EMBL" id="SRLO01000726">
    <property type="protein sequence ID" value="TNN47740.1"/>
    <property type="molecule type" value="Genomic_DNA"/>
</dbReference>
<evidence type="ECO:0000313" key="2">
    <source>
        <dbReference type="EMBL" id="TNN47740.1"/>
    </source>
</evidence>
<protein>
    <submittedName>
        <fullName evidence="2">Uncharacterized protein</fullName>
    </submittedName>
</protein>
<evidence type="ECO:0000256" key="1">
    <source>
        <dbReference type="SAM" id="MobiDB-lite"/>
    </source>
</evidence>
<accession>A0A4Z2G3K2</accession>
<evidence type="ECO:0000313" key="3">
    <source>
        <dbReference type="Proteomes" id="UP000314294"/>
    </source>
</evidence>
<keyword evidence="3" id="KW-1185">Reference proteome</keyword>
<comment type="caution">
    <text evidence="2">The sequence shown here is derived from an EMBL/GenBank/DDBJ whole genome shotgun (WGS) entry which is preliminary data.</text>
</comment>
<name>A0A4Z2G3K2_9TELE</name>